<dbReference type="Proteomes" id="UP000252357">
    <property type="component" value="Unassembled WGS sequence"/>
</dbReference>
<sequence>MSDQIAILLGASGSVGQALLIEIVKQPSFKQVIVLCRTPLSPPPPFASKIVTRVVAEMTPANLAQAVIASLASCDLPVTAFSTLGIGAGTAKLSLEEHRAVDVALNGAFASGLKTSGKVGHLIFMSAIGANIMASTTGSGAAGMPRYARVKGEAEHAVLNQGPPLVSIFRPAVIIGSKHTPGYIAALLKAISALLPYQYRAVKTTEIAQAMVALSIKPPQENSIYTYADMKARRHT</sequence>
<dbReference type="OrthoDB" id="9798632at2"/>
<accession>A0A368L0W1</accession>
<name>A0A368L0W1_9BURK</name>
<dbReference type="PANTHER" id="PTHR14097:SF8">
    <property type="entry name" value="NAD(P)-BINDING DOMAIN-CONTAINING PROTEIN"/>
    <property type="match status" value="1"/>
</dbReference>
<dbReference type="EMBL" id="QPGB01000004">
    <property type="protein sequence ID" value="RCS57037.1"/>
    <property type="molecule type" value="Genomic_DNA"/>
</dbReference>
<organism evidence="1 2">
    <name type="scientific">Parvibium lacunae</name>
    <dbReference type="NCBI Taxonomy" id="1888893"/>
    <lineage>
        <taxon>Bacteria</taxon>
        <taxon>Pseudomonadati</taxon>
        <taxon>Pseudomonadota</taxon>
        <taxon>Betaproteobacteria</taxon>
        <taxon>Burkholderiales</taxon>
        <taxon>Alcaligenaceae</taxon>
        <taxon>Parvibium</taxon>
    </lineage>
</organism>
<evidence type="ECO:0008006" key="3">
    <source>
        <dbReference type="Google" id="ProtNLM"/>
    </source>
</evidence>
<dbReference type="AlphaFoldDB" id="A0A368L0W1"/>
<dbReference type="InterPro" id="IPR036291">
    <property type="entry name" value="NAD(P)-bd_dom_sf"/>
</dbReference>
<dbReference type="PANTHER" id="PTHR14097">
    <property type="entry name" value="OXIDOREDUCTASE HTATIP2"/>
    <property type="match status" value="1"/>
</dbReference>
<evidence type="ECO:0000313" key="2">
    <source>
        <dbReference type="Proteomes" id="UP000252357"/>
    </source>
</evidence>
<dbReference type="RefSeq" id="WP_114403179.1">
    <property type="nucleotide sequence ID" value="NZ_QPGB01000004.1"/>
</dbReference>
<dbReference type="SUPFAM" id="SSF51735">
    <property type="entry name" value="NAD(P)-binding Rossmann-fold domains"/>
    <property type="match status" value="1"/>
</dbReference>
<keyword evidence="2" id="KW-1185">Reference proteome</keyword>
<gene>
    <name evidence="1" type="ORF">DU000_09525</name>
</gene>
<proteinExistence type="predicted"/>
<protein>
    <recommendedName>
        <fullName evidence="3">NAD(P)-binding domain-containing protein</fullName>
    </recommendedName>
</protein>
<dbReference type="Gene3D" id="3.40.50.720">
    <property type="entry name" value="NAD(P)-binding Rossmann-like Domain"/>
    <property type="match status" value="1"/>
</dbReference>
<comment type="caution">
    <text evidence="1">The sequence shown here is derived from an EMBL/GenBank/DDBJ whole genome shotgun (WGS) entry which is preliminary data.</text>
</comment>
<evidence type="ECO:0000313" key="1">
    <source>
        <dbReference type="EMBL" id="RCS57037.1"/>
    </source>
</evidence>
<reference evidence="1 2" key="1">
    <citation type="journal article" date="2018" name="Int. J. Syst. Evol. Microbiol.">
        <title>Parvibium lacunae gen. nov., sp. nov., a new member of the family Alcaligenaceae isolated from a freshwater pond.</title>
        <authorList>
            <person name="Chen W.M."/>
            <person name="Xie P.B."/>
            <person name="Hsu M.Y."/>
            <person name="Sheu S.Y."/>
        </authorList>
    </citation>
    <scope>NUCLEOTIDE SEQUENCE [LARGE SCALE GENOMIC DNA]</scope>
    <source>
        <strain evidence="1 2">KMB9</strain>
    </source>
</reference>